<feature type="non-terminal residue" evidence="1">
    <location>
        <position position="1"/>
    </location>
</feature>
<dbReference type="Proteomes" id="UP000266841">
    <property type="component" value="Unassembled WGS sequence"/>
</dbReference>
<dbReference type="EMBL" id="AGNL01004949">
    <property type="protein sequence ID" value="EJK73011.1"/>
    <property type="molecule type" value="Genomic_DNA"/>
</dbReference>
<proteinExistence type="predicted"/>
<keyword evidence="2" id="KW-1185">Reference proteome</keyword>
<sequence>GKSCRSPSSVSNVILIDGRRQTGSDLDKHKQLGLRLDSHRATCGAALAVVQ</sequence>
<dbReference type="AlphaFoldDB" id="K0TH60"/>
<organism evidence="1 2">
    <name type="scientific">Thalassiosira oceanica</name>
    <name type="common">Marine diatom</name>
    <dbReference type="NCBI Taxonomy" id="159749"/>
    <lineage>
        <taxon>Eukaryota</taxon>
        <taxon>Sar</taxon>
        <taxon>Stramenopiles</taxon>
        <taxon>Ochrophyta</taxon>
        <taxon>Bacillariophyta</taxon>
        <taxon>Coscinodiscophyceae</taxon>
        <taxon>Thalassiosirophycidae</taxon>
        <taxon>Thalassiosirales</taxon>
        <taxon>Thalassiosiraceae</taxon>
        <taxon>Thalassiosira</taxon>
    </lineage>
</organism>
<protein>
    <submittedName>
        <fullName evidence="1">Uncharacterized protein</fullName>
    </submittedName>
</protein>
<name>K0TH60_THAOC</name>
<reference evidence="1 2" key="1">
    <citation type="journal article" date="2012" name="Genome Biol.">
        <title>Genome and low-iron response of an oceanic diatom adapted to chronic iron limitation.</title>
        <authorList>
            <person name="Lommer M."/>
            <person name="Specht M."/>
            <person name="Roy A.S."/>
            <person name="Kraemer L."/>
            <person name="Andreson R."/>
            <person name="Gutowska M.A."/>
            <person name="Wolf J."/>
            <person name="Bergner S.V."/>
            <person name="Schilhabel M.B."/>
            <person name="Klostermeier U.C."/>
            <person name="Beiko R.G."/>
            <person name="Rosenstiel P."/>
            <person name="Hippler M."/>
            <person name="Laroche J."/>
        </authorList>
    </citation>
    <scope>NUCLEOTIDE SEQUENCE [LARGE SCALE GENOMIC DNA]</scope>
    <source>
        <strain evidence="1 2">CCMP1005</strain>
    </source>
</reference>
<accession>K0TH60</accession>
<gene>
    <name evidence="1" type="ORF">THAOC_05394</name>
</gene>
<comment type="caution">
    <text evidence="1">The sequence shown here is derived from an EMBL/GenBank/DDBJ whole genome shotgun (WGS) entry which is preliminary data.</text>
</comment>
<evidence type="ECO:0000313" key="1">
    <source>
        <dbReference type="EMBL" id="EJK73011.1"/>
    </source>
</evidence>
<evidence type="ECO:0000313" key="2">
    <source>
        <dbReference type="Proteomes" id="UP000266841"/>
    </source>
</evidence>